<evidence type="ECO:0008006" key="3">
    <source>
        <dbReference type="Google" id="ProtNLM"/>
    </source>
</evidence>
<dbReference type="Gene3D" id="3.10.360.10">
    <property type="entry name" value="Antimicrobial Peptide, Beta-defensin 2, Chain A"/>
    <property type="match status" value="1"/>
</dbReference>
<dbReference type="Proteomes" id="UP000016665">
    <property type="component" value="Chromosome 3"/>
</dbReference>
<organism evidence="1 2">
    <name type="scientific">Ficedula albicollis</name>
    <name type="common">Collared flycatcher</name>
    <name type="synonym">Muscicapa albicollis</name>
    <dbReference type="NCBI Taxonomy" id="59894"/>
    <lineage>
        <taxon>Eukaryota</taxon>
        <taxon>Metazoa</taxon>
        <taxon>Chordata</taxon>
        <taxon>Craniata</taxon>
        <taxon>Vertebrata</taxon>
        <taxon>Euteleostomi</taxon>
        <taxon>Archelosauria</taxon>
        <taxon>Archosauria</taxon>
        <taxon>Dinosauria</taxon>
        <taxon>Saurischia</taxon>
        <taxon>Theropoda</taxon>
        <taxon>Coelurosauria</taxon>
        <taxon>Aves</taxon>
        <taxon>Neognathae</taxon>
        <taxon>Neoaves</taxon>
        <taxon>Telluraves</taxon>
        <taxon>Australaves</taxon>
        <taxon>Passeriformes</taxon>
        <taxon>Muscicapidae</taxon>
        <taxon>Ficedula</taxon>
    </lineage>
</organism>
<reference evidence="1" key="3">
    <citation type="submission" date="2025-09" db="UniProtKB">
        <authorList>
            <consortium name="Ensembl"/>
        </authorList>
    </citation>
    <scope>IDENTIFICATION</scope>
</reference>
<proteinExistence type="predicted"/>
<keyword evidence="2" id="KW-1185">Reference proteome</keyword>
<reference evidence="1" key="2">
    <citation type="submission" date="2025-08" db="UniProtKB">
        <authorList>
            <consortium name="Ensembl"/>
        </authorList>
    </citation>
    <scope>IDENTIFICATION</scope>
</reference>
<dbReference type="GeneTree" id="ENSGT01040000240860"/>
<dbReference type="Pfam" id="PF08189">
    <property type="entry name" value="Meleagrin"/>
    <property type="match status" value="1"/>
</dbReference>
<evidence type="ECO:0000313" key="1">
    <source>
        <dbReference type="Ensembl" id="ENSFALP00000034198.1"/>
    </source>
</evidence>
<accession>A0A803WGU2</accession>
<dbReference type="InterPro" id="IPR012573">
    <property type="entry name" value="Meleagrin/Cygnin"/>
</dbReference>
<reference evidence="1 2" key="1">
    <citation type="journal article" date="2012" name="Nature">
        <title>The genomic landscape of species divergence in Ficedula flycatchers.</title>
        <authorList>
            <person name="Ellegren H."/>
            <person name="Smeds L."/>
            <person name="Burri R."/>
            <person name="Olason P.I."/>
            <person name="Backstrom N."/>
            <person name="Kawakami T."/>
            <person name="Kunstner A."/>
            <person name="Makinen H."/>
            <person name="Nadachowska-Brzyska K."/>
            <person name="Qvarnstrom A."/>
            <person name="Uebbing S."/>
            <person name="Wolf J.B."/>
        </authorList>
    </citation>
    <scope>NUCLEOTIDE SEQUENCE [LARGE SCALE GENOMIC DNA]</scope>
</reference>
<dbReference type="AlphaFoldDB" id="A0A803WGU2"/>
<protein>
    <recommendedName>
        <fullName evidence="3">Beta-defensin</fullName>
    </recommendedName>
</protein>
<dbReference type="Ensembl" id="ENSFALT00000030144.1">
    <property type="protein sequence ID" value="ENSFALP00000034198.1"/>
    <property type="gene ID" value="ENSFALG00000027201.1"/>
</dbReference>
<name>A0A803WGU2_FICAL</name>
<evidence type="ECO:0000313" key="2">
    <source>
        <dbReference type="Proteomes" id="UP000016665"/>
    </source>
</evidence>
<sequence>IQLWCLCPPNTHVFLPPVSVPSAGHGQPKGFCDGYCAHACGETEEWSFSPYCEELHCCIPSPKKGK</sequence>